<evidence type="ECO:0000256" key="1">
    <source>
        <dbReference type="SAM" id="MobiDB-lite"/>
    </source>
</evidence>
<evidence type="ECO:0000313" key="3">
    <source>
        <dbReference type="EMBL" id="KAK5990650.1"/>
    </source>
</evidence>
<sequence>MRFASIVLSGLFAVVAAAQGTETTAAPPTTVSVDPAIQSQTDCLAKCNAGDVNCQAHCISVPSPNESQVNATTECAAKCNQGDGTAAQTEAYAKCIDKCINDHYFVSSQGTPQATGGAGGGSNGGSGSGGSGGSGASPTSGGGSGSGGSGSSKTSGTKTGSTSTTTATHNAAPMIAGSAMLGLMGAIFAL</sequence>
<reference evidence="3 4" key="1">
    <citation type="submission" date="2024-01" db="EMBL/GenBank/DDBJ databases">
        <title>Complete genome of Cladobotryum mycophilum ATHUM6906.</title>
        <authorList>
            <person name="Christinaki A.C."/>
            <person name="Myridakis A.I."/>
            <person name="Kouvelis V.N."/>
        </authorList>
    </citation>
    <scope>NUCLEOTIDE SEQUENCE [LARGE SCALE GENOMIC DNA]</scope>
    <source>
        <strain evidence="3 4">ATHUM6906</strain>
    </source>
</reference>
<evidence type="ECO:0008006" key="5">
    <source>
        <dbReference type="Google" id="ProtNLM"/>
    </source>
</evidence>
<keyword evidence="4" id="KW-1185">Reference proteome</keyword>
<evidence type="ECO:0000313" key="4">
    <source>
        <dbReference type="Proteomes" id="UP001338125"/>
    </source>
</evidence>
<evidence type="ECO:0000256" key="2">
    <source>
        <dbReference type="SAM" id="SignalP"/>
    </source>
</evidence>
<name>A0ABR0SFW2_9HYPO</name>
<dbReference type="Proteomes" id="UP001338125">
    <property type="component" value="Unassembled WGS sequence"/>
</dbReference>
<comment type="caution">
    <text evidence="3">The sequence shown here is derived from an EMBL/GenBank/DDBJ whole genome shotgun (WGS) entry which is preliminary data.</text>
</comment>
<feature type="compositionally biased region" description="Gly residues" evidence="1">
    <location>
        <begin position="116"/>
        <end position="150"/>
    </location>
</feature>
<dbReference type="EMBL" id="JAVFKD010000014">
    <property type="protein sequence ID" value="KAK5990650.1"/>
    <property type="molecule type" value="Genomic_DNA"/>
</dbReference>
<feature type="region of interest" description="Disordered" evidence="1">
    <location>
        <begin position="111"/>
        <end position="166"/>
    </location>
</feature>
<feature type="chain" id="PRO_5045715120" description="Extracellular membrane protein CFEM domain-containing protein" evidence="2">
    <location>
        <begin position="18"/>
        <end position="190"/>
    </location>
</feature>
<proteinExistence type="predicted"/>
<feature type="signal peptide" evidence="2">
    <location>
        <begin position="1"/>
        <end position="17"/>
    </location>
</feature>
<gene>
    <name evidence="3" type="ORF">PT974_08919</name>
</gene>
<organism evidence="3 4">
    <name type="scientific">Cladobotryum mycophilum</name>
    <dbReference type="NCBI Taxonomy" id="491253"/>
    <lineage>
        <taxon>Eukaryota</taxon>
        <taxon>Fungi</taxon>
        <taxon>Dikarya</taxon>
        <taxon>Ascomycota</taxon>
        <taxon>Pezizomycotina</taxon>
        <taxon>Sordariomycetes</taxon>
        <taxon>Hypocreomycetidae</taxon>
        <taxon>Hypocreales</taxon>
        <taxon>Hypocreaceae</taxon>
        <taxon>Cladobotryum</taxon>
    </lineage>
</organism>
<accession>A0ABR0SFW2</accession>
<protein>
    <recommendedName>
        <fullName evidence="5">Extracellular membrane protein CFEM domain-containing protein</fullName>
    </recommendedName>
</protein>
<keyword evidence="2" id="KW-0732">Signal</keyword>
<feature type="compositionally biased region" description="Low complexity" evidence="1">
    <location>
        <begin position="151"/>
        <end position="166"/>
    </location>
</feature>